<gene>
    <name evidence="1" type="ORF">GCM10017559_76770</name>
</gene>
<name>A0ABP6LA68_9ACTN</name>
<evidence type="ECO:0008006" key="3">
    <source>
        <dbReference type="Google" id="ProtNLM"/>
    </source>
</evidence>
<comment type="caution">
    <text evidence="1">The sequence shown here is derived from an EMBL/GenBank/DDBJ whole genome shotgun (WGS) entry which is preliminary data.</text>
</comment>
<evidence type="ECO:0000313" key="2">
    <source>
        <dbReference type="Proteomes" id="UP001499930"/>
    </source>
</evidence>
<keyword evidence="2" id="KW-1185">Reference proteome</keyword>
<reference evidence="2" key="1">
    <citation type="journal article" date="2019" name="Int. J. Syst. Evol. Microbiol.">
        <title>The Global Catalogue of Microorganisms (GCM) 10K type strain sequencing project: providing services to taxonomists for standard genome sequencing and annotation.</title>
        <authorList>
            <consortium name="The Broad Institute Genomics Platform"/>
            <consortium name="The Broad Institute Genome Sequencing Center for Infectious Disease"/>
            <person name="Wu L."/>
            <person name="Ma J."/>
        </authorList>
    </citation>
    <scope>NUCLEOTIDE SEQUENCE [LARGE SCALE GENOMIC DNA]</scope>
    <source>
        <strain evidence="2">JCM 3106</strain>
    </source>
</reference>
<proteinExistence type="predicted"/>
<accession>A0ABP6LA68</accession>
<dbReference type="Proteomes" id="UP001499930">
    <property type="component" value="Unassembled WGS sequence"/>
</dbReference>
<organism evidence="1 2">
    <name type="scientific">Streptosporangium longisporum</name>
    <dbReference type="NCBI Taxonomy" id="46187"/>
    <lineage>
        <taxon>Bacteria</taxon>
        <taxon>Bacillati</taxon>
        <taxon>Actinomycetota</taxon>
        <taxon>Actinomycetes</taxon>
        <taxon>Streptosporangiales</taxon>
        <taxon>Streptosporangiaceae</taxon>
        <taxon>Streptosporangium</taxon>
    </lineage>
</organism>
<dbReference type="EMBL" id="BAAAWD010000027">
    <property type="protein sequence ID" value="GAA3037541.1"/>
    <property type="molecule type" value="Genomic_DNA"/>
</dbReference>
<dbReference type="RefSeq" id="WP_344906158.1">
    <property type="nucleotide sequence ID" value="NZ_BAAAWD010000027.1"/>
</dbReference>
<sequence length="116" mass="12413">MNATTTDVTPASLDEARDRSLIRSGRDALRAAVLDAASILVHKTRRSDASAVLTAATPLITWGLEAATARDLMLRKQAITRHHSNVLASGAANIHTPKQFLDGCRALHAFLASDEN</sequence>
<evidence type="ECO:0000313" key="1">
    <source>
        <dbReference type="EMBL" id="GAA3037541.1"/>
    </source>
</evidence>
<protein>
    <recommendedName>
        <fullName evidence="3">DUF222 domain-containing protein</fullName>
    </recommendedName>
</protein>